<reference evidence="2" key="2">
    <citation type="submission" date="2016-01" db="EMBL/GenBank/DDBJ databases">
        <title>Draft Genome Sequence of Paenibacillus amylolyticus Heshi-A3 that Was Isolated from Fermented Rice Bran with Aging Salted Mackerel, Which Was Named Heshiko as Traditional Fermented Seafood in Japan.</title>
        <authorList>
            <person name="Akuzawa S."/>
            <person name="Nakagawa J."/>
            <person name="Kanekatsu T."/>
            <person name="Kubota E."/>
            <person name="Ohtake R."/>
            <person name="Suzuki T."/>
            <person name="Kanesaki Y."/>
        </authorList>
    </citation>
    <scope>NUCLEOTIDE SEQUENCE [LARGE SCALE GENOMIC DNA]</scope>
    <source>
        <strain evidence="2">Heshi-A3</strain>
    </source>
</reference>
<proteinExistence type="predicted"/>
<name>A0A100VLF5_PAEAM</name>
<evidence type="ECO:0000313" key="2">
    <source>
        <dbReference type="Proteomes" id="UP000069697"/>
    </source>
</evidence>
<gene>
    <name evidence="1" type="ORF">PAHA3_2089</name>
</gene>
<comment type="caution">
    <text evidence="1">The sequence shown here is derived from an EMBL/GenBank/DDBJ whole genome shotgun (WGS) entry which is preliminary data.</text>
</comment>
<accession>A0A100VLF5</accession>
<evidence type="ECO:0000313" key="1">
    <source>
        <dbReference type="EMBL" id="GAS82015.1"/>
    </source>
</evidence>
<protein>
    <submittedName>
        <fullName evidence="1">Uncharacterized protein</fullName>
    </submittedName>
</protein>
<dbReference type="RefSeq" id="WP_062834631.1">
    <property type="nucleotide sequence ID" value="NZ_BCNV01000001.1"/>
</dbReference>
<dbReference type="AlphaFoldDB" id="A0A100VLF5"/>
<sequence length="279" mass="32147">MAGTKMTLRRYGGGEFQYWDEQEVIVDEQYLALERGLFIYLDHEYRMGTKQLDVYFNGAHLLESGGYEEIDPTTIRLDLGTYEGDTPFAGLPVQLQVGDEILIRTWKPEYRQGNGNIDELRFLTLEEEIQKARQYKDADAPHSSLDDRLDFIERRAETKTMVFVLSRVFDGLAKLVMRFPYEGDITEVYASTSREGDADTAFQIEKCSQESYDSAIPVWETIFHSNLVVDGNERSSRTSNRPYAVSMPRINKDDHFRINVVERGEGIEGVTIELLVRLR</sequence>
<dbReference type="Proteomes" id="UP000069697">
    <property type="component" value="Unassembled WGS sequence"/>
</dbReference>
<organism evidence="1 2">
    <name type="scientific">Paenibacillus amylolyticus</name>
    <dbReference type="NCBI Taxonomy" id="1451"/>
    <lineage>
        <taxon>Bacteria</taxon>
        <taxon>Bacillati</taxon>
        <taxon>Bacillota</taxon>
        <taxon>Bacilli</taxon>
        <taxon>Bacillales</taxon>
        <taxon>Paenibacillaceae</taxon>
        <taxon>Paenibacillus</taxon>
    </lineage>
</organism>
<dbReference type="EMBL" id="BCNV01000001">
    <property type="protein sequence ID" value="GAS82015.1"/>
    <property type="molecule type" value="Genomic_DNA"/>
</dbReference>
<reference evidence="1 2" key="1">
    <citation type="journal article" date="2016" name="Genome Announc.">
        <title>Draft Genome Sequence of Paenibacillus amylolyticus Heshi-A3, Isolated from Fermented Rice Bran in a Japanese Fermented Seafood Dish.</title>
        <authorList>
            <person name="Akuzawa S."/>
            <person name="Nagaoka J."/>
            <person name="Kanekatsu M."/>
            <person name="Kubota E."/>
            <person name="Ohtake R."/>
            <person name="Suzuki T."/>
            <person name="Kanesaki Y."/>
        </authorList>
    </citation>
    <scope>NUCLEOTIDE SEQUENCE [LARGE SCALE GENOMIC DNA]</scope>
    <source>
        <strain evidence="1 2">Heshi-A3</strain>
    </source>
</reference>